<reference evidence="2 3" key="1">
    <citation type="submission" date="2021-06" db="EMBL/GenBank/DDBJ databases">
        <authorList>
            <person name="Palmer J.M."/>
        </authorList>
    </citation>
    <scope>NUCLEOTIDE SEQUENCE [LARGE SCALE GENOMIC DNA]</scope>
    <source>
        <strain evidence="2 3">CL_MEX2019</strain>
        <tissue evidence="2">Muscle</tissue>
    </source>
</reference>
<dbReference type="Proteomes" id="UP001352852">
    <property type="component" value="Unassembled WGS sequence"/>
</dbReference>
<evidence type="ECO:0000313" key="3">
    <source>
        <dbReference type="Proteomes" id="UP001352852"/>
    </source>
</evidence>
<sequence length="74" mass="7736">MIRTAQVSCGEKWLAPPDGPPDEPGRRSQETAVPKNRSAASEGAPPTALPVPQTQISRCQKLPSLTGPGCDDSP</sequence>
<accession>A0ABU7EQ94</accession>
<comment type="caution">
    <text evidence="2">The sequence shown here is derived from an EMBL/GenBank/DDBJ whole genome shotgun (WGS) entry which is preliminary data.</text>
</comment>
<evidence type="ECO:0000313" key="2">
    <source>
        <dbReference type="EMBL" id="MED6289295.1"/>
    </source>
</evidence>
<proteinExistence type="predicted"/>
<keyword evidence="3" id="KW-1185">Reference proteome</keyword>
<dbReference type="EMBL" id="JAHUTJ010065627">
    <property type="protein sequence ID" value="MED6289295.1"/>
    <property type="molecule type" value="Genomic_DNA"/>
</dbReference>
<name>A0ABU7EQ94_9TELE</name>
<organism evidence="2 3">
    <name type="scientific">Characodon lateralis</name>
    <dbReference type="NCBI Taxonomy" id="208331"/>
    <lineage>
        <taxon>Eukaryota</taxon>
        <taxon>Metazoa</taxon>
        <taxon>Chordata</taxon>
        <taxon>Craniata</taxon>
        <taxon>Vertebrata</taxon>
        <taxon>Euteleostomi</taxon>
        <taxon>Actinopterygii</taxon>
        <taxon>Neopterygii</taxon>
        <taxon>Teleostei</taxon>
        <taxon>Neoteleostei</taxon>
        <taxon>Acanthomorphata</taxon>
        <taxon>Ovalentaria</taxon>
        <taxon>Atherinomorphae</taxon>
        <taxon>Cyprinodontiformes</taxon>
        <taxon>Goodeidae</taxon>
        <taxon>Characodon</taxon>
    </lineage>
</organism>
<evidence type="ECO:0000256" key="1">
    <source>
        <dbReference type="SAM" id="MobiDB-lite"/>
    </source>
</evidence>
<gene>
    <name evidence="2" type="ORF">CHARACLAT_001370</name>
</gene>
<feature type="region of interest" description="Disordered" evidence="1">
    <location>
        <begin position="1"/>
        <end position="74"/>
    </location>
</feature>
<protein>
    <submittedName>
        <fullName evidence="2">Uncharacterized protein</fullName>
    </submittedName>
</protein>